<feature type="chain" id="PRO_5024460017" description="Uncharacterized GPI-anchored protein At5g19230-like domain-containing protein" evidence="1">
    <location>
        <begin position="27"/>
        <end position="345"/>
    </location>
</feature>
<evidence type="ECO:0000313" key="4">
    <source>
        <dbReference type="Proteomes" id="UP000327013"/>
    </source>
</evidence>
<evidence type="ECO:0000256" key="1">
    <source>
        <dbReference type="SAM" id="SignalP"/>
    </source>
</evidence>
<dbReference type="Pfam" id="PF25884">
    <property type="entry name" value="At5g19230"/>
    <property type="match status" value="2"/>
</dbReference>
<reference evidence="3 4" key="1">
    <citation type="submission" date="2019-06" db="EMBL/GenBank/DDBJ databases">
        <title>A chromosomal-level reference genome of Carpinus fangiana (Coryloideae, Betulaceae).</title>
        <authorList>
            <person name="Yang X."/>
            <person name="Wang Z."/>
            <person name="Zhang L."/>
            <person name="Hao G."/>
            <person name="Liu J."/>
            <person name="Yang Y."/>
        </authorList>
    </citation>
    <scope>NUCLEOTIDE SEQUENCE [LARGE SCALE GENOMIC DNA]</scope>
    <source>
        <strain evidence="3">Cfa_2016G</strain>
        <tissue evidence="3">Leaf</tissue>
    </source>
</reference>
<evidence type="ECO:0000259" key="2">
    <source>
        <dbReference type="Pfam" id="PF25884"/>
    </source>
</evidence>
<evidence type="ECO:0000313" key="3">
    <source>
        <dbReference type="EMBL" id="KAE8010187.1"/>
    </source>
</evidence>
<dbReference type="EMBL" id="CM017322">
    <property type="protein sequence ID" value="KAE8010187.1"/>
    <property type="molecule type" value="Genomic_DNA"/>
</dbReference>
<keyword evidence="1" id="KW-0732">Signal</keyword>
<sequence length="345" mass="36913">MASRKLGFFLFVLVHGFVLLSHPVHCNEEEDNLLLGINSFRHSANLPALSKNDKADCLADEIAEELEGEPCSSSTNGASIVPSTTTILPDLPKHLKKCKINVNSTAEGIILPVCVPKLIPTLVLTNYTHSPYAKYLNSSKYTGVGVGSEDDWMVVVLSTDTVGGSFAGAVSLVSKVDEEDKLFQDINGYRQSLKLPNFTENSKAACLADKIADDLKDKPCDKKAHGYSSFAGAEPKFANFEKLLDKCGINFNTTEDGAILAACGPKIDSPEVLHNYTKTEYAKYINDSNYTGAAVGSKDGWVVVILSSDTSDGTFSGAVSLVPNSISMANSMVALLFGVLLLSVS</sequence>
<dbReference type="InterPro" id="IPR059083">
    <property type="entry name" value="At5g19230_dom"/>
</dbReference>
<keyword evidence="4" id="KW-1185">Reference proteome</keyword>
<organism evidence="3 4">
    <name type="scientific">Carpinus fangiana</name>
    <dbReference type="NCBI Taxonomy" id="176857"/>
    <lineage>
        <taxon>Eukaryota</taxon>
        <taxon>Viridiplantae</taxon>
        <taxon>Streptophyta</taxon>
        <taxon>Embryophyta</taxon>
        <taxon>Tracheophyta</taxon>
        <taxon>Spermatophyta</taxon>
        <taxon>Magnoliopsida</taxon>
        <taxon>eudicotyledons</taxon>
        <taxon>Gunneridae</taxon>
        <taxon>Pentapetalae</taxon>
        <taxon>rosids</taxon>
        <taxon>fabids</taxon>
        <taxon>Fagales</taxon>
        <taxon>Betulaceae</taxon>
        <taxon>Carpinus</taxon>
    </lineage>
</organism>
<dbReference type="PANTHER" id="PTHR33976:SF11">
    <property type="entry name" value="GPI-ANCHORED PROTEIN"/>
    <property type="match status" value="1"/>
</dbReference>
<name>A0A5N6QSW8_9ROSI</name>
<gene>
    <name evidence="3" type="ORF">FH972_006577</name>
</gene>
<feature type="domain" description="Uncharacterized GPI-anchored protein At5g19230-like" evidence="2">
    <location>
        <begin position="179"/>
        <end position="306"/>
    </location>
</feature>
<accession>A0A5N6QSW8</accession>
<feature type="domain" description="Uncharacterized GPI-anchored protein At5g19230-like" evidence="2">
    <location>
        <begin position="30"/>
        <end position="157"/>
    </location>
</feature>
<dbReference type="InterPro" id="IPR045285">
    <property type="entry name" value="At5g19230-like"/>
</dbReference>
<proteinExistence type="predicted"/>
<dbReference type="AlphaFoldDB" id="A0A5N6QSW8"/>
<dbReference type="Proteomes" id="UP000327013">
    <property type="component" value="Chromosome 2"/>
</dbReference>
<dbReference type="PANTHER" id="PTHR33976">
    <property type="entry name" value="OS07G0645000 PROTEIN"/>
    <property type="match status" value="1"/>
</dbReference>
<feature type="signal peptide" evidence="1">
    <location>
        <begin position="1"/>
        <end position="26"/>
    </location>
</feature>
<dbReference type="OrthoDB" id="753138at2759"/>
<protein>
    <recommendedName>
        <fullName evidence="2">Uncharacterized GPI-anchored protein At5g19230-like domain-containing protein</fullName>
    </recommendedName>
</protein>